<evidence type="ECO:0000259" key="3">
    <source>
        <dbReference type="Pfam" id="PF19040"/>
    </source>
</evidence>
<keyword evidence="4" id="KW-0012">Acyltransferase</keyword>
<dbReference type="AlphaFoldDB" id="A0A2N5X2H1"/>
<feature type="transmembrane region" description="Helical" evidence="1">
    <location>
        <begin position="31"/>
        <end position="52"/>
    </location>
</feature>
<gene>
    <name evidence="4" type="ORF">C0039_11780</name>
</gene>
<feature type="transmembrane region" description="Helical" evidence="1">
    <location>
        <begin position="9"/>
        <end position="25"/>
    </location>
</feature>
<dbReference type="InterPro" id="IPR002656">
    <property type="entry name" value="Acyl_transf_3_dom"/>
</dbReference>
<proteinExistence type="predicted"/>
<evidence type="ECO:0000313" key="5">
    <source>
        <dbReference type="Proteomes" id="UP000235005"/>
    </source>
</evidence>
<dbReference type="InterPro" id="IPR043968">
    <property type="entry name" value="SGNH"/>
</dbReference>
<feature type="transmembrane region" description="Helical" evidence="1">
    <location>
        <begin position="73"/>
        <end position="92"/>
    </location>
</feature>
<dbReference type="OrthoDB" id="9767863at2"/>
<feature type="transmembrane region" description="Helical" evidence="1">
    <location>
        <begin position="162"/>
        <end position="182"/>
    </location>
</feature>
<feature type="transmembrane region" description="Helical" evidence="1">
    <location>
        <begin position="306"/>
        <end position="326"/>
    </location>
</feature>
<dbReference type="Proteomes" id="UP000235005">
    <property type="component" value="Unassembled WGS sequence"/>
</dbReference>
<keyword evidence="1" id="KW-0812">Transmembrane</keyword>
<dbReference type="EMBL" id="PKUS01000012">
    <property type="protein sequence ID" value="PLW68682.1"/>
    <property type="molecule type" value="Genomic_DNA"/>
</dbReference>
<keyword evidence="1" id="KW-1133">Transmembrane helix</keyword>
<dbReference type="Pfam" id="PF01757">
    <property type="entry name" value="Acyl_transf_3"/>
    <property type="match status" value="1"/>
</dbReference>
<feature type="domain" description="SGNH" evidence="3">
    <location>
        <begin position="395"/>
        <end position="634"/>
    </location>
</feature>
<feature type="transmembrane region" description="Helical" evidence="1">
    <location>
        <begin position="273"/>
        <end position="294"/>
    </location>
</feature>
<dbReference type="GO" id="GO:0016020">
    <property type="term" value="C:membrane"/>
    <property type="evidence" value="ECO:0007669"/>
    <property type="project" value="TreeGrafter"/>
</dbReference>
<dbReference type="Pfam" id="PF19040">
    <property type="entry name" value="SGNH"/>
    <property type="match status" value="1"/>
</dbReference>
<accession>A0A2N5X2H1</accession>
<dbReference type="InterPro" id="IPR050879">
    <property type="entry name" value="Acyltransferase_3"/>
</dbReference>
<evidence type="ECO:0000259" key="2">
    <source>
        <dbReference type="Pfam" id="PF01757"/>
    </source>
</evidence>
<dbReference type="RefSeq" id="WP_101518152.1">
    <property type="nucleotide sequence ID" value="NZ_PKUS01000012.1"/>
</dbReference>
<feature type="transmembrane region" description="Helical" evidence="1">
    <location>
        <begin position="242"/>
        <end position="261"/>
    </location>
</feature>
<dbReference type="PANTHER" id="PTHR23028">
    <property type="entry name" value="ACETYLTRANSFERASE"/>
    <property type="match status" value="1"/>
</dbReference>
<dbReference type="GO" id="GO:0009103">
    <property type="term" value="P:lipopolysaccharide biosynthetic process"/>
    <property type="evidence" value="ECO:0007669"/>
    <property type="project" value="TreeGrafter"/>
</dbReference>
<reference evidence="4 5" key="1">
    <citation type="submission" date="2018-01" db="EMBL/GenBank/DDBJ databases">
        <title>The draft genome sequence of Halioglobus lutimaris HF004.</title>
        <authorList>
            <person name="Du Z.-J."/>
            <person name="Shi M.-J."/>
        </authorList>
    </citation>
    <scope>NUCLEOTIDE SEQUENCE [LARGE SCALE GENOMIC DNA]</scope>
    <source>
        <strain evidence="4 5">HF004</strain>
    </source>
</reference>
<feature type="domain" description="Acyltransferase 3" evidence="2">
    <location>
        <begin position="7"/>
        <end position="321"/>
    </location>
</feature>
<dbReference type="SUPFAM" id="SSF52266">
    <property type="entry name" value="SGNH hydrolase"/>
    <property type="match status" value="1"/>
</dbReference>
<evidence type="ECO:0000313" key="4">
    <source>
        <dbReference type="EMBL" id="PLW68682.1"/>
    </source>
</evidence>
<dbReference type="PANTHER" id="PTHR23028:SF53">
    <property type="entry name" value="ACYL_TRANSF_3 DOMAIN-CONTAINING PROTEIN"/>
    <property type="match status" value="1"/>
</dbReference>
<sequence length="642" mass="70557">MQHYRPDIDGLRALSIVAVVIYHAFPTLLPGGFVGVDIFFVISGYLITGIILQGLQAQRFSLIGFYRRRIQRIIPAVLLVLVFCLVTGWWILLPYEYAMLGKQTGAAAVFAPNILFWSEAGYFDTDSRLKPLLHLWSLGVEEQFYLAWPLLLLLLTRAKDHLAYLVVALLLASFAASVLVTADPAAHFFLPHFRAWELLTGALLACRPFSTAPRKAGATLVASGLAMLAAAAWQISSRSEFPGWWALLPTAGAALAIYAGPDNSVSRILGSRVLVFIGKISFPLYLWHWPLLTFARLMEPAEPQPLIRFTAVAVSAVLAWLSFRLVETPLRYHPGRTVPALLITALLLTGAAGMLVMVRDGFPSRTSQVNAAASALYWNELGLHQRDDCSAAFALPPRCLSNGKQPSVAVLGDSHSTNVFFALVSAFKDTHHGVVRLGRGGCPPLYGIEIRDSGRNSTCLTDTAAHLDWVLGQASIETVFLSSMGPMYINPDNPRFTLRKPGSNGQANKAALFASALEETVSRLLTAGKTVVLVIDWPGLGFQPSTCIDTRPVRLTPFEPRQCRLPRKRYDRINGEYRQILYGIATRHEGVKLWDTAGALCDARHCHALLDGVLLYRDPGHLSLPGSRYLGERMVLIEPDEP</sequence>
<dbReference type="GO" id="GO:0016747">
    <property type="term" value="F:acyltransferase activity, transferring groups other than amino-acyl groups"/>
    <property type="evidence" value="ECO:0007669"/>
    <property type="project" value="InterPro"/>
</dbReference>
<keyword evidence="1" id="KW-0472">Membrane</keyword>
<feature type="transmembrane region" description="Helical" evidence="1">
    <location>
        <begin position="338"/>
        <end position="358"/>
    </location>
</feature>
<protein>
    <submittedName>
        <fullName evidence="4">Acyltransferase</fullName>
    </submittedName>
</protein>
<feature type="transmembrane region" description="Helical" evidence="1">
    <location>
        <begin position="133"/>
        <end position="155"/>
    </location>
</feature>
<evidence type="ECO:0000256" key="1">
    <source>
        <dbReference type="SAM" id="Phobius"/>
    </source>
</evidence>
<organism evidence="4 5">
    <name type="scientific">Pseudohalioglobus lutimaris</name>
    <dbReference type="NCBI Taxonomy" id="1737061"/>
    <lineage>
        <taxon>Bacteria</taxon>
        <taxon>Pseudomonadati</taxon>
        <taxon>Pseudomonadota</taxon>
        <taxon>Gammaproteobacteria</taxon>
        <taxon>Cellvibrionales</taxon>
        <taxon>Halieaceae</taxon>
        <taxon>Pseudohalioglobus</taxon>
    </lineage>
</organism>
<keyword evidence="4" id="KW-0808">Transferase</keyword>
<keyword evidence="5" id="KW-1185">Reference proteome</keyword>
<name>A0A2N5X2H1_9GAMM</name>
<comment type="caution">
    <text evidence="4">The sequence shown here is derived from an EMBL/GenBank/DDBJ whole genome shotgun (WGS) entry which is preliminary data.</text>
</comment>